<dbReference type="Pfam" id="PF13237">
    <property type="entry name" value="Fer4_10"/>
    <property type="match status" value="1"/>
</dbReference>
<gene>
    <name evidence="5" type="ORF">ENS59_14090</name>
</gene>
<accession>A0A7C3EBR1</accession>
<comment type="caution">
    <text evidence="5">The sequence shown here is derived from an EMBL/GenBank/DDBJ whole genome shotgun (WGS) entry which is preliminary data.</text>
</comment>
<dbReference type="AlphaFoldDB" id="A0A7C3EBR1"/>
<dbReference type="EMBL" id="DSVL01000430">
    <property type="protein sequence ID" value="HFH30616.1"/>
    <property type="molecule type" value="Genomic_DNA"/>
</dbReference>
<dbReference type="InterPro" id="IPR017900">
    <property type="entry name" value="4Fe4S_Fe_S_CS"/>
</dbReference>
<evidence type="ECO:0000259" key="4">
    <source>
        <dbReference type="PROSITE" id="PS51379"/>
    </source>
</evidence>
<dbReference type="SUPFAM" id="SSF54862">
    <property type="entry name" value="4Fe-4S ferredoxins"/>
    <property type="match status" value="1"/>
</dbReference>
<feature type="domain" description="4Fe-4S ferredoxin-type" evidence="4">
    <location>
        <begin position="42"/>
        <end position="71"/>
    </location>
</feature>
<dbReference type="PANTHER" id="PTHR43122">
    <property type="entry name" value="FERREDOXIN SUBUNIT OF PYRUVATE:FLAVODOXIN OXIDOREDUCTASE-RELATED"/>
    <property type="match status" value="1"/>
</dbReference>
<keyword evidence="1" id="KW-0479">Metal-binding</keyword>
<evidence type="ECO:0000313" key="5">
    <source>
        <dbReference type="EMBL" id="HFH30616.1"/>
    </source>
</evidence>
<sequence length="76" mass="8353">MAKRGKVVIDREMCKGCYLCVRACPTKVLEPDTTPNSTGTYPSFAKYAEKCIACGSCYQVCPDVCIEVYELEGDEA</sequence>
<dbReference type="GO" id="GO:0046872">
    <property type="term" value="F:metal ion binding"/>
    <property type="evidence" value="ECO:0007669"/>
    <property type="project" value="UniProtKB-KW"/>
</dbReference>
<dbReference type="Gene3D" id="3.30.70.20">
    <property type="match status" value="1"/>
</dbReference>
<proteinExistence type="predicted"/>
<protein>
    <submittedName>
        <fullName evidence="5">4Fe-4S dicluster domain-containing protein</fullName>
    </submittedName>
</protein>
<name>A0A7C3EBR1_9SPIR</name>
<reference evidence="5" key="1">
    <citation type="journal article" date="2020" name="mSystems">
        <title>Genome- and Community-Level Interaction Insights into Carbon Utilization and Element Cycling Functions of Hydrothermarchaeota in Hydrothermal Sediment.</title>
        <authorList>
            <person name="Zhou Z."/>
            <person name="Liu Y."/>
            <person name="Xu W."/>
            <person name="Pan J."/>
            <person name="Luo Z.H."/>
            <person name="Li M."/>
        </authorList>
    </citation>
    <scope>NUCLEOTIDE SEQUENCE [LARGE SCALE GENOMIC DNA]</scope>
    <source>
        <strain evidence="5">SpSt-503</strain>
    </source>
</reference>
<dbReference type="InterPro" id="IPR017896">
    <property type="entry name" value="4Fe4S_Fe-S-bd"/>
</dbReference>
<dbReference type="GO" id="GO:0051536">
    <property type="term" value="F:iron-sulfur cluster binding"/>
    <property type="evidence" value="ECO:0007669"/>
    <property type="project" value="UniProtKB-KW"/>
</dbReference>
<organism evidence="5">
    <name type="scientific">Gracilinema caldarium</name>
    <dbReference type="NCBI Taxonomy" id="215591"/>
    <lineage>
        <taxon>Bacteria</taxon>
        <taxon>Pseudomonadati</taxon>
        <taxon>Spirochaetota</taxon>
        <taxon>Spirochaetia</taxon>
        <taxon>Spirochaetales</taxon>
        <taxon>Breznakiellaceae</taxon>
        <taxon>Gracilinema</taxon>
    </lineage>
</organism>
<dbReference type="PROSITE" id="PS51379">
    <property type="entry name" value="4FE4S_FER_2"/>
    <property type="match status" value="2"/>
</dbReference>
<evidence type="ECO:0000256" key="1">
    <source>
        <dbReference type="ARBA" id="ARBA00022723"/>
    </source>
</evidence>
<evidence type="ECO:0000256" key="2">
    <source>
        <dbReference type="ARBA" id="ARBA00023004"/>
    </source>
</evidence>
<keyword evidence="3" id="KW-0411">Iron-sulfur</keyword>
<feature type="domain" description="4Fe-4S ferredoxin-type" evidence="4">
    <location>
        <begin position="5"/>
        <end position="34"/>
    </location>
</feature>
<dbReference type="PROSITE" id="PS00198">
    <property type="entry name" value="4FE4S_FER_1"/>
    <property type="match status" value="2"/>
</dbReference>
<evidence type="ECO:0000256" key="3">
    <source>
        <dbReference type="ARBA" id="ARBA00023014"/>
    </source>
</evidence>
<dbReference type="PANTHER" id="PTHR43122:SF1">
    <property type="entry name" value="IRON-SULFUR-BINDING PROTEIN"/>
    <property type="match status" value="1"/>
</dbReference>
<dbReference type="Gene3D" id="3.30.70.3270">
    <property type="match status" value="1"/>
</dbReference>
<keyword evidence="2" id="KW-0408">Iron</keyword>